<keyword evidence="2" id="KW-1185">Reference proteome</keyword>
<reference evidence="1 2" key="1">
    <citation type="journal article" date="2018" name="Sci. Rep.">
        <title>Genomic signatures of local adaptation to the degree of environmental predictability in rotifers.</title>
        <authorList>
            <person name="Franch-Gras L."/>
            <person name="Hahn C."/>
            <person name="Garcia-Roger E.M."/>
            <person name="Carmona M.J."/>
            <person name="Serra M."/>
            <person name="Gomez A."/>
        </authorList>
    </citation>
    <scope>NUCLEOTIDE SEQUENCE [LARGE SCALE GENOMIC DNA]</scope>
    <source>
        <strain evidence="1">HYR1</strain>
    </source>
</reference>
<protein>
    <submittedName>
        <fullName evidence="1">Uncharacterized protein</fullName>
    </submittedName>
</protein>
<dbReference type="EMBL" id="REGN01005808">
    <property type="protein sequence ID" value="RNA11954.1"/>
    <property type="molecule type" value="Genomic_DNA"/>
</dbReference>
<feature type="non-terminal residue" evidence="1">
    <location>
        <position position="1"/>
    </location>
</feature>
<sequence length="122" mass="13674">LITSSLRGRYEKLQIQVKTVTLFFFYCLISQPQQSGNISSLVTRSSNALLNSSSADTSELYSTRIAYILTPLATLKLNTTVSMRKAVGLIYEEGRQGMIKCKCPSSWHLVVVTWYFLVLGID</sequence>
<evidence type="ECO:0000313" key="1">
    <source>
        <dbReference type="EMBL" id="RNA11954.1"/>
    </source>
</evidence>
<gene>
    <name evidence="1" type="ORF">BpHYR1_011099</name>
</gene>
<name>A0A3M7QLI9_BRAPC</name>
<accession>A0A3M7QLI9</accession>
<comment type="caution">
    <text evidence="1">The sequence shown here is derived from an EMBL/GenBank/DDBJ whole genome shotgun (WGS) entry which is preliminary data.</text>
</comment>
<proteinExistence type="predicted"/>
<dbReference type="Proteomes" id="UP000276133">
    <property type="component" value="Unassembled WGS sequence"/>
</dbReference>
<dbReference type="AlphaFoldDB" id="A0A3M7QLI9"/>
<organism evidence="1 2">
    <name type="scientific">Brachionus plicatilis</name>
    <name type="common">Marine rotifer</name>
    <name type="synonym">Brachionus muelleri</name>
    <dbReference type="NCBI Taxonomy" id="10195"/>
    <lineage>
        <taxon>Eukaryota</taxon>
        <taxon>Metazoa</taxon>
        <taxon>Spiralia</taxon>
        <taxon>Gnathifera</taxon>
        <taxon>Rotifera</taxon>
        <taxon>Eurotatoria</taxon>
        <taxon>Monogononta</taxon>
        <taxon>Pseudotrocha</taxon>
        <taxon>Ploima</taxon>
        <taxon>Brachionidae</taxon>
        <taxon>Brachionus</taxon>
    </lineage>
</organism>
<evidence type="ECO:0000313" key="2">
    <source>
        <dbReference type="Proteomes" id="UP000276133"/>
    </source>
</evidence>